<accession>A0A166FVF4</accession>
<evidence type="ECO:0000256" key="1">
    <source>
        <dbReference type="SAM" id="MobiDB-lite"/>
    </source>
</evidence>
<evidence type="ECO:0000313" key="3">
    <source>
        <dbReference type="Proteomes" id="UP000076798"/>
    </source>
</evidence>
<feature type="region of interest" description="Disordered" evidence="1">
    <location>
        <begin position="1"/>
        <end position="68"/>
    </location>
</feature>
<feature type="region of interest" description="Disordered" evidence="1">
    <location>
        <begin position="487"/>
        <end position="518"/>
    </location>
</feature>
<keyword evidence="3" id="KW-1185">Reference proteome</keyword>
<reference evidence="2 3" key="1">
    <citation type="journal article" date="2016" name="Mol. Biol. Evol.">
        <title>Comparative Genomics of Early-Diverging Mushroom-Forming Fungi Provides Insights into the Origins of Lignocellulose Decay Capabilities.</title>
        <authorList>
            <person name="Nagy L.G."/>
            <person name="Riley R."/>
            <person name="Tritt A."/>
            <person name="Adam C."/>
            <person name="Daum C."/>
            <person name="Floudas D."/>
            <person name="Sun H."/>
            <person name="Yadav J.S."/>
            <person name="Pangilinan J."/>
            <person name="Larsson K.H."/>
            <person name="Matsuura K."/>
            <person name="Barry K."/>
            <person name="Labutti K."/>
            <person name="Kuo R."/>
            <person name="Ohm R.A."/>
            <person name="Bhattacharya S.S."/>
            <person name="Shirouzu T."/>
            <person name="Yoshinaga Y."/>
            <person name="Martin F.M."/>
            <person name="Grigoriev I.V."/>
            <person name="Hibbett D.S."/>
        </authorList>
    </citation>
    <scope>NUCLEOTIDE SEQUENCE [LARGE SCALE GENOMIC DNA]</scope>
    <source>
        <strain evidence="2 3">HHB10207 ss-3</strain>
    </source>
</reference>
<dbReference type="AlphaFoldDB" id="A0A166FVF4"/>
<gene>
    <name evidence="2" type="ORF">SISSUDRAFT_1031474</name>
</gene>
<feature type="compositionally biased region" description="Polar residues" evidence="1">
    <location>
        <begin position="366"/>
        <end position="383"/>
    </location>
</feature>
<organism evidence="2 3">
    <name type="scientific">Sistotremastrum suecicum HHB10207 ss-3</name>
    <dbReference type="NCBI Taxonomy" id="1314776"/>
    <lineage>
        <taxon>Eukaryota</taxon>
        <taxon>Fungi</taxon>
        <taxon>Dikarya</taxon>
        <taxon>Basidiomycota</taxon>
        <taxon>Agaricomycotina</taxon>
        <taxon>Agaricomycetes</taxon>
        <taxon>Sistotremastrales</taxon>
        <taxon>Sistotremastraceae</taxon>
        <taxon>Sistotremastrum</taxon>
    </lineage>
</organism>
<evidence type="ECO:0000313" key="2">
    <source>
        <dbReference type="EMBL" id="KZT41037.1"/>
    </source>
</evidence>
<proteinExistence type="predicted"/>
<protein>
    <submittedName>
        <fullName evidence="2">Uncharacterized protein</fullName>
    </submittedName>
</protein>
<dbReference type="Proteomes" id="UP000076798">
    <property type="component" value="Unassembled WGS sequence"/>
</dbReference>
<sequence>MAYNNQGYPTEGNPEQLGPQFFLNSPEARHQSIHHSNLHAAAQSSQSTDPMQIDAGSASGPSGLQHALPLRYTPTMGQPQSPPFQFVNPRDLQHNPLLDNPQDNSYDVGTTVAQDSSQAPLAGVTWNQSGAQAHGAAVPPPYTHQPHAAGVPAAPINNNPQPYDHDHAPLPTGPQPADAAPNPPDPNSLLCSVSAHYQFEPLVYSTPRSCMLYELRIGRYLYAERRTGKLCVPAYWLLHGMKERVEEEGPAIVDPILFRIITQNYDETWDISLSTVHTSFGIGREFSFRDNVPTVCGYLPDLLNNRPLEGEHHVLRSIPVVNLVPTTDTETTLTRNRHRLEPELHFSVLYSMVVKRGAPIPASSIPHGSTPNPSSVPSATGSLAPSRLSGPWSRPSSHLARQGSSSRQAGPSHAVASRRAPYPLLTSTQSDPGTSGPAIAASSTRYSPQQQTAPTRAPPSITLPQNLPPIPTLLWEREPSLVAQYRSQIPPLPPLPPSVRSQQSSAPSAEHPRTWDGAPPPFVGAALIPNFNKPFSIEKAGLVGPMEYHHVTPEMIEKARYTLEKDAMGSLLVQCVSIKHLVRLYKYLNMDPHADVRVGQAVAGYTKHGGNLTPRKVYRFTKYNHKVFTKLLEVYDWSELVSLLDADTDEIVRKSSELKAEAFGCKYIALRWMLSPDGPIGRGESCLPVQPKTLPKRIWQEVLRMTVDDLLPTSSFRQWVTKHFM</sequence>
<dbReference type="EMBL" id="KV428025">
    <property type="protein sequence ID" value="KZT41037.1"/>
    <property type="molecule type" value="Genomic_DNA"/>
</dbReference>
<feature type="region of interest" description="Disordered" evidence="1">
    <location>
        <begin position="362"/>
        <end position="465"/>
    </location>
</feature>
<feature type="region of interest" description="Disordered" evidence="1">
    <location>
        <begin position="130"/>
        <end position="187"/>
    </location>
</feature>
<name>A0A166FVF4_9AGAM</name>
<feature type="compositionally biased region" description="Low complexity" evidence="1">
    <location>
        <begin position="448"/>
        <end position="459"/>
    </location>
</feature>